<accession>A0A0D2MG76</accession>
<evidence type="ECO:0000313" key="2">
    <source>
        <dbReference type="Proteomes" id="UP000054498"/>
    </source>
</evidence>
<name>A0A0D2MG76_9CHLO</name>
<protein>
    <submittedName>
        <fullName evidence="1">Uncharacterized protein</fullName>
    </submittedName>
</protein>
<feature type="non-terminal residue" evidence="1">
    <location>
        <position position="51"/>
    </location>
</feature>
<dbReference type="RefSeq" id="XP_013893110.1">
    <property type="nucleotide sequence ID" value="XM_014037656.1"/>
</dbReference>
<keyword evidence="2" id="KW-1185">Reference proteome</keyword>
<gene>
    <name evidence="1" type="ORF">MNEG_13873</name>
</gene>
<proteinExistence type="predicted"/>
<reference evidence="1 2" key="1">
    <citation type="journal article" date="2013" name="BMC Genomics">
        <title>Reconstruction of the lipid metabolism for the microalga Monoraphidium neglectum from its genome sequence reveals characteristics suitable for biofuel production.</title>
        <authorList>
            <person name="Bogen C."/>
            <person name="Al-Dilaimi A."/>
            <person name="Albersmeier A."/>
            <person name="Wichmann J."/>
            <person name="Grundmann M."/>
            <person name="Rupp O."/>
            <person name="Lauersen K.J."/>
            <person name="Blifernez-Klassen O."/>
            <person name="Kalinowski J."/>
            <person name="Goesmann A."/>
            <person name="Mussgnug J.H."/>
            <person name="Kruse O."/>
        </authorList>
    </citation>
    <scope>NUCLEOTIDE SEQUENCE [LARGE SCALE GENOMIC DNA]</scope>
    <source>
        <strain evidence="1 2">SAG 48.87</strain>
    </source>
</reference>
<evidence type="ECO:0000313" key="1">
    <source>
        <dbReference type="EMBL" id="KIY94090.1"/>
    </source>
</evidence>
<dbReference type="Proteomes" id="UP000054498">
    <property type="component" value="Unassembled WGS sequence"/>
</dbReference>
<dbReference type="GeneID" id="25731379"/>
<sequence length="51" mass="4971">MSALSAAVARLTALHSSGGGAGPGGAAAGEVLALQQQLQEQRAINAQLQEA</sequence>
<dbReference type="KEGG" id="mng:MNEG_13873"/>
<dbReference type="AlphaFoldDB" id="A0A0D2MG76"/>
<organism evidence="1 2">
    <name type="scientific">Monoraphidium neglectum</name>
    <dbReference type="NCBI Taxonomy" id="145388"/>
    <lineage>
        <taxon>Eukaryota</taxon>
        <taxon>Viridiplantae</taxon>
        <taxon>Chlorophyta</taxon>
        <taxon>core chlorophytes</taxon>
        <taxon>Chlorophyceae</taxon>
        <taxon>CS clade</taxon>
        <taxon>Sphaeropleales</taxon>
        <taxon>Selenastraceae</taxon>
        <taxon>Monoraphidium</taxon>
    </lineage>
</organism>
<dbReference type="EMBL" id="KK104322">
    <property type="protein sequence ID" value="KIY94090.1"/>
    <property type="molecule type" value="Genomic_DNA"/>
</dbReference>